<name>A0AAP0KC96_9MAGN</name>
<protein>
    <submittedName>
        <fullName evidence="2">Uncharacterized protein</fullName>
    </submittedName>
</protein>
<keyword evidence="3" id="KW-1185">Reference proteome</keyword>
<feature type="region of interest" description="Disordered" evidence="1">
    <location>
        <begin position="47"/>
        <end position="68"/>
    </location>
</feature>
<comment type="caution">
    <text evidence="2">The sequence shown here is derived from an EMBL/GenBank/DDBJ whole genome shotgun (WGS) entry which is preliminary data.</text>
</comment>
<evidence type="ECO:0000313" key="3">
    <source>
        <dbReference type="Proteomes" id="UP001419268"/>
    </source>
</evidence>
<accession>A0AAP0KC96</accession>
<evidence type="ECO:0000313" key="2">
    <source>
        <dbReference type="EMBL" id="KAK9148998.1"/>
    </source>
</evidence>
<dbReference type="EMBL" id="JBBNAG010000003">
    <property type="protein sequence ID" value="KAK9148998.1"/>
    <property type="molecule type" value="Genomic_DNA"/>
</dbReference>
<sequence length="93" mass="10047">MAVLGLNFGVLPRISSRLEEKVILAYVSRADRMDLVPVMLCVLEGSTRGGKGGGEESHEYTEVMGGGAEPHLEETLRATGDERIVGCEDELDQ</sequence>
<dbReference type="Proteomes" id="UP001419268">
    <property type="component" value="Unassembled WGS sequence"/>
</dbReference>
<proteinExistence type="predicted"/>
<dbReference type="AlphaFoldDB" id="A0AAP0KC96"/>
<evidence type="ECO:0000256" key="1">
    <source>
        <dbReference type="SAM" id="MobiDB-lite"/>
    </source>
</evidence>
<reference evidence="2 3" key="1">
    <citation type="submission" date="2024-01" db="EMBL/GenBank/DDBJ databases">
        <title>Genome assemblies of Stephania.</title>
        <authorList>
            <person name="Yang L."/>
        </authorList>
    </citation>
    <scope>NUCLEOTIDE SEQUENCE [LARGE SCALE GENOMIC DNA]</scope>
    <source>
        <strain evidence="2">JXDWG</strain>
        <tissue evidence="2">Leaf</tissue>
    </source>
</reference>
<organism evidence="2 3">
    <name type="scientific">Stephania cephalantha</name>
    <dbReference type="NCBI Taxonomy" id="152367"/>
    <lineage>
        <taxon>Eukaryota</taxon>
        <taxon>Viridiplantae</taxon>
        <taxon>Streptophyta</taxon>
        <taxon>Embryophyta</taxon>
        <taxon>Tracheophyta</taxon>
        <taxon>Spermatophyta</taxon>
        <taxon>Magnoliopsida</taxon>
        <taxon>Ranunculales</taxon>
        <taxon>Menispermaceae</taxon>
        <taxon>Menispermoideae</taxon>
        <taxon>Cissampelideae</taxon>
        <taxon>Stephania</taxon>
    </lineage>
</organism>
<gene>
    <name evidence="2" type="ORF">Scep_007755</name>
</gene>